<keyword evidence="1" id="KW-0812">Transmembrane</keyword>
<evidence type="ECO:0000256" key="1">
    <source>
        <dbReference type="SAM" id="Phobius"/>
    </source>
</evidence>
<protein>
    <recommendedName>
        <fullName evidence="4">Helix-turn-helix domain-containing protein</fullName>
    </recommendedName>
</protein>
<evidence type="ECO:0008006" key="4">
    <source>
        <dbReference type="Google" id="ProtNLM"/>
    </source>
</evidence>
<reference evidence="2" key="1">
    <citation type="submission" date="2022-01" db="EMBL/GenBank/DDBJ databases">
        <authorList>
            <person name="Criscuolo A."/>
        </authorList>
    </citation>
    <scope>NUCLEOTIDE SEQUENCE</scope>
    <source>
        <strain evidence="2">CIP111893</strain>
    </source>
</reference>
<keyword evidence="3" id="KW-1185">Reference proteome</keyword>
<gene>
    <name evidence="2" type="ORF">PAECIP111893_05264</name>
</gene>
<proteinExistence type="predicted"/>
<dbReference type="EMBL" id="CAKMMF010000052">
    <property type="protein sequence ID" value="CAH1225495.1"/>
    <property type="molecule type" value="Genomic_DNA"/>
</dbReference>
<evidence type="ECO:0000313" key="2">
    <source>
        <dbReference type="EMBL" id="CAH1225495.1"/>
    </source>
</evidence>
<keyword evidence="1" id="KW-1133">Transmembrane helix</keyword>
<dbReference type="Proteomes" id="UP000838686">
    <property type="component" value="Unassembled WGS sequence"/>
</dbReference>
<organism evidence="2 3">
    <name type="scientific">Paenibacillus plantiphilus</name>
    <dbReference type="NCBI Taxonomy" id="2905650"/>
    <lineage>
        <taxon>Bacteria</taxon>
        <taxon>Bacillati</taxon>
        <taxon>Bacillota</taxon>
        <taxon>Bacilli</taxon>
        <taxon>Bacillales</taxon>
        <taxon>Paenibacillaceae</taxon>
        <taxon>Paenibacillus</taxon>
    </lineage>
</organism>
<name>A0ABN8H6X7_9BACL</name>
<comment type="caution">
    <text evidence="2">The sequence shown here is derived from an EMBL/GenBank/DDBJ whole genome shotgun (WGS) entry which is preliminary data.</text>
</comment>
<keyword evidence="1" id="KW-0472">Membrane</keyword>
<feature type="transmembrane region" description="Helical" evidence="1">
    <location>
        <begin position="6"/>
        <end position="27"/>
    </location>
</feature>
<dbReference type="RefSeq" id="WP_236347486.1">
    <property type="nucleotide sequence ID" value="NZ_CAKMMF010000052.1"/>
</dbReference>
<evidence type="ECO:0000313" key="3">
    <source>
        <dbReference type="Proteomes" id="UP000838686"/>
    </source>
</evidence>
<sequence>MKNNSLSAIIASSILGICFIIGCLILVSDRQEETEIPPLNPLLSLQEAADYLGLNEEQVKNIISVELASGSFSEVKFPYIRLNNNIYISRDGLANWIHEAVTNKLELGR</sequence>
<accession>A0ABN8H6X7</accession>
<dbReference type="PROSITE" id="PS51257">
    <property type="entry name" value="PROKAR_LIPOPROTEIN"/>
    <property type="match status" value="1"/>
</dbReference>